<name>A0A3P7YXI5_HELPZ</name>
<feature type="region of interest" description="Disordered" evidence="1">
    <location>
        <begin position="138"/>
        <end position="174"/>
    </location>
</feature>
<dbReference type="InterPro" id="IPR027417">
    <property type="entry name" value="P-loop_NTPase"/>
</dbReference>
<dbReference type="AlphaFoldDB" id="A0A3P7YXI5"/>
<evidence type="ECO:0000313" key="3">
    <source>
        <dbReference type="Proteomes" id="UP000050761"/>
    </source>
</evidence>
<keyword evidence="3" id="KW-1185">Reference proteome</keyword>
<gene>
    <name evidence="2" type="ORF">HPBE_LOCUS6767</name>
</gene>
<evidence type="ECO:0000256" key="1">
    <source>
        <dbReference type="SAM" id="MobiDB-lite"/>
    </source>
</evidence>
<evidence type="ECO:0000313" key="4">
    <source>
        <dbReference type="WBParaSite" id="HPBE_0000676601-mRNA-1"/>
    </source>
</evidence>
<reference evidence="2 3" key="1">
    <citation type="submission" date="2018-11" db="EMBL/GenBank/DDBJ databases">
        <authorList>
            <consortium name="Pathogen Informatics"/>
        </authorList>
    </citation>
    <scope>NUCLEOTIDE SEQUENCE [LARGE SCALE GENOMIC DNA]</scope>
</reference>
<protein>
    <submittedName>
        <fullName evidence="4">AAA_11 domain-containing protein</fullName>
    </submittedName>
</protein>
<organism evidence="2">
    <name type="scientific">Heligmosomoides polygyrus</name>
    <name type="common">Parasitic roundworm</name>
    <dbReference type="NCBI Taxonomy" id="6339"/>
    <lineage>
        <taxon>Eukaryota</taxon>
        <taxon>Metazoa</taxon>
        <taxon>Ecdysozoa</taxon>
        <taxon>Nematoda</taxon>
        <taxon>Chromadorea</taxon>
        <taxon>Rhabditida</taxon>
        <taxon>Rhabditina</taxon>
        <taxon>Rhabditomorpha</taxon>
        <taxon>Strongyloidea</taxon>
        <taxon>Heligmosomidae</taxon>
        <taxon>Heligmosomoides</taxon>
    </lineage>
</organism>
<evidence type="ECO:0000313" key="2">
    <source>
        <dbReference type="EMBL" id="VDO69583.1"/>
    </source>
</evidence>
<accession>A0A3P7YXI5</accession>
<dbReference type="OrthoDB" id="5870259at2759"/>
<feature type="region of interest" description="Disordered" evidence="1">
    <location>
        <begin position="202"/>
        <end position="242"/>
    </location>
</feature>
<dbReference type="Gene3D" id="3.40.50.300">
    <property type="entry name" value="P-loop containing nucleotide triphosphate hydrolases"/>
    <property type="match status" value="1"/>
</dbReference>
<dbReference type="EMBL" id="UZAH01025736">
    <property type="protein sequence ID" value="VDO69583.1"/>
    <property type="molecule type" value="Genomic_DNA"/>
</dbReference>
<feature type="compositionally biased region" description="Low complexity" evidence="1">
    <location>
        <begin position="138"/>
        <end position="157"/>
    </location>
</feature>
<sequence length="734" mass="81344">MEQSLLPSADGREEQPRCQNDISRFFWDTVEALCYGDECDSDYDEQNPLNARDHGAAAEEDHKMEADEIRGSTCPFGGEVASDVVPPDNKRVQSDTTHYNEIAPLQCLDSRPVFLTEDTASEADVELQFDGTQKSSCRSSVVALDSSSQSKKTTTNSCEYPAEPRPSSRSCEPEARHVEFTEPIQESDEWRAQAFRALLVAQSAPRQEPPGRRANPSPISVPYGGARSSSNVPTSSSSSGAENHWKNVREGAMMKALCRQKSSCAVRFSEPPASVQARDKLCRYVKLFLPANPDEAVVPLEVHKLTPTEAAWLADRLADFDSYRTSRDTAVLTMAKVFRAASSALASYATADDDRRIHRVTATIPNLMDYPVRLEFLLSDMTSEAGWVRHRSAGVIVTDVSSFIRMEVDRVEQLREARQLRITLQAYAWTHQSVMRVTYQAGSVAGNSALLDVCVKLEKHASSAIPAYEAVTGMDLLNDIPADSLGRTILDIVYGAAEPQENASSLLVVDEAHIILNGRIVQLTDDQRQALAMGHTPFPIAGIQAAFGTGKTIVGSCIAAQQAKLGRKVIVTATTNAAVAQFTEAILSLDAFLDVPSFRYIAESIIFDETTISTEVDMHVVLKKLPDIYKGELSREDLAACKRFREGRSLFENHMRNRNRERYLTEQEREELILVERDVSELIDKAKLPRHCINVENIEDIGILLDIEFYRVFTRDWVGSYNGVPEGIQSGCGY</sequence>
<feature type="compositionally biased region" description="Low complexity" evidence="1">
    <location>
        <begin position="228"/>
        <end position="239"/>
    </location>
</feature>
<proteinExistence type="predicted"/>
<dbReference type="SUPFAM" id="SSF52540">
    <property type="entry name" value="P-loop containing nucleoside triphosphate hydrolases"/>
    <property type="match status" value="1"/>
</dbReference>
<reference evidence="4" key="2">
    <citation type="submission" date="2019-09" db="UniProtKB">
        <authorList>
            <consortium name="WormBaseParasite"/>
        </authorList>
    </citation>
    <scope>IDENTIFICATION</scope>
</reference>
<dbReference type="WBParaSite" id="HPBE_0000676601-mRNA-1">
    <property type="protein sequence ID" value="HPBE_0000676601-mRNA-1"/>
    <property type="gene ID" value="HPBE_0000676601"/>
</dbReference>
<dbReference type="Proteomes" id="UP000050761">
    <property type="component" value="Unassembled WGS sequence"/>
</dbReference>